<dbReference type="PANTHER" id="PTHR33992:SF1">
    <property type="entry name" value="RIBONUCLEASE P PROTEIN COMPONENT"/>
    <property type="match status" value="1"/>
</dbReference>
<comment type="catalytic activity">
    <reaction evidence="6">
        <text>Endonucleolytic cleavage of RNA, removing 5'-extranucleotides from tRNA precursor.</text>
        <dbReference type="EC" id="3.1.26.5"/>
    </reaction>
</comment>
<evidence type="ECO:0000256" key="3">
    <source>
        <dbReference type="ARBA" id="ARBA00022759"/>
    </source>
</evidence>
<dbReference type="InterPro" id="IPR014721">
    <property type="entry name" value="Ribsml_uS5_D2-typ_fold_subgr"/>
</dbReference>
<dbReference type="EMBL" id="CP009249">
    <property type="protein sequence ID" value="APT93558.1"/>
    <property type="molecule type" value="Genomic_DNA"/>
</dbReference>
<evidence type="ECO:0000313" key="9">
    <source>
        <dbReference type="Proteomes" id="UP000185491"/>
    </source>
</evidence>
<dbReference type="GO" id="GO:0000049">
    <property type="term" value="F:tRNA binding"/>
    <property type="evidence" value="ECO:0007669"/>
    <property type="project" value="UniProtKB-UniRule"/>
</dbReference>
<evidence type="ECO:0000256" key="2">
    <source>
        <dbReference type="ARBA" id="ARBA00022722"/>
    </source>
</evidence>
<dbReference type="InterPro" id="IPR000100">
    <property type="entry name" value="RNase_P"/>
</dbReference>
<dbReference type="Proteomes" id="UP000185491">
    <property type="component" value="Chromosome"/>
</dbReference>
<comment type="function">
    <text evidence="6">RNaseP catalyzes the removal of the 5'-leader sequence from pre-tRNA to produce the mature 5'-terminus. It can also cleave other RNA substrates such as 4.5S RNA. The protein component plays an auxiliary but essential role in vivo by binding to the 5'-leader sequence and broadening the substrate specificity of the ribozyme.</text>
</comment>
<dbReference type="NCBIfam" id="TIGR00188">
    <property type="entry name" value="rnpA"/>
    <property type="match status" value="1"/>
</dbReference>
<dbReference type="GO" id="GO:0030677">
    <property type="term" value="C:ribonuclease P complex"/>
    <property type="evidence" value="ECO:0007669"/>
    <property type="project" value="TreeGrafter"/>
</dbReference>
<dbReference type="Pfam" id="PF00825">
    <property type="entry name" value="Ribonuclease_P"/>
    <property type="match status" value="1"/>
</dbReference>
<keyword evidence="4 6" id="KW-0378">Hydrolase</keyword>
<dbReference type="OrthoDB" id="196964at2"/>
<dbReference type="Gene3D" id="3.30.230.10">
    <property type="match status" value="1"/>
</dbReference>
<evidence type="ECO:0000256" key="5">
    <source>
        <dbReference type="ARBA" id="ARBA00022884"/>
    </source>
</evidence>
<keyword evidence="1 6" id="KW-0819">tRNA processing</keyword>
<protein>
    <recommendedName>
        <fullName evidence="6 7">Ribonuclease P protein component</fullName>
        <shortName evidence="6">RNase P protein</shortName>
        <shortName evidence="6">RNaseP protein</shortName>
        <ecNumber evidence="6 7">3.1.26.5</ecNumber>
    </recommendedName>
    <alternativeName>
        <fullName evidence="6">Protein C5</fullName>
    </alternativeName>
</protein>
<keyword evidence="3 6" id="KW-0255">Endonuclease</keyword>
<comment type="subunit">
    <text evidence="6">Consists of a catalytic RNA component (M1 or rnpB) and a protein subunit.</text>
</comment>
<dbReference type="HAMAP" id="MF_00227">
    <property type="entry name" value="RNase_P"/>
    <property type="match status" value="1"/>
</dbReference>
<gene>
    <name evidence="6 8" type="primary">rnpA</name>
    <name evidence="8" type="ORF">CPHO_12410</name>
</gene>
<evidence type="ECO:0000256" key="1">
    <source>
        <dbReference type="ARBA" id="ARBA00022694"/>
    </source>
</evidence>
<sequence>MLPAHHKLTSPVQFRKAIKGGKRAGSRTVVIHYLDYNRGENNEAEVDASGPRFGLVVSKAVGNAVVRHRTSRRLRHICMSLIPTLPATVDIVIRALPASGTASSAELEKDLRKALTKARR</sequence>
<keyword evidence="5 6" id="KW-0694">RNA-binding</keyword>
<dbReference type="PANTHER" id="PTHR33992">
    <property type="entry name" value="RIBONUCLEASE P PROTEIN COMPONENT"/>
    <property type="match status" value="1"/>
</dbReference>
<organism evidence="8 9">
    <name type="scientific">Corynebacterium phocae</name>
    <dbReference type="NCBI Taxonomy" id="161895"/>
    <lineage>
        <taxon>Bacteria</taxon>
        <taxon>Bacillati</taxon>
        <taxon>Actinomycetota</taxon>
        <taxon>Actinomycetes</taxon>
        <taxon>Mycobacteriales</taxon>
        <taxon>Corynebacteriaceae</taxon>
        <taxon>Corynebacterium</taxon>
    </lineage>
</organism>
<evidence type="ECO:0000256" key="7">
    <source>
        <dbReference type="NCBIfam" id="TIGR00188"/>
    </source>
</evidence>
<dbReference type="GO" id="GO:0001682">
    <property type="term" value="P:tRNA 5'-leader removal"/>
    <property type="evidence" value="ECO:0007669"/>
    <property type="project" value="UniProtKB-UniRule"/>
</dbReference>
<evidence type="ECO:0000313" key="8">
    <source>
        <dbReference type="EMBL" id="APT93558.1"/>
    </source>
</evidence>
<dbReference type="AlphaFoldDB" id="A0A1L7D5Y6"/>
<reference evidence="8 9" key="1">
    <citation type="submission" date="2014-08" db="EMBL/GenBank/DDBJ databases">
        <title>Complete genome sequence of Corynebacterium phocae M408/89/1(T)(=DSM 44612(T)), isolated from the common seal (Phoca vitulina).</title>
        <authorList>
            <person name="Ruckert C."/>
            <person name="Albersmeier A."/>
            <person name="Winkler A."/>
            <person name="Kalinowski J."/>
        </authorList>
    </citation>
    <scope>NUCLEOTIDE SEQUENCE [LARGE SCALE GENOMIC DNA]</scope>
    <source>
        <strain evidence="8 9">M408/89/1</strain>
    </source>
</reference>
<dbReference type="STRING" id="161895.CPHO_12410"/>
<dbReference type="InterPro" id="IPR020568">
    <property type="entry name" value="Ribosomal_Su5_D2-typ_SF"/>
</dbReference>
<keyword evidence="2 6" id="KW-0540">Nuclease</keyword>
<evidence type="ECO:0000256" key="6">
    <source>
        <dbReference type="HAMAP-Rule" id="MF_00227"/>
    </source>
</evidence>
<accession>A0A1L7D5Y6</accession>
<comment type="similarity">
    <text evidence="6">Belongs to the RnpA family.</text>
</comment>
<dbReference type="EC" id="3.1.26.5" evidence="6 7"/>
<dbReference type="GO" id="GO:0042781">
    <property type="term" value="F:3'-tRNA processing endoribonuclease activity"/>
    <property type="evidence" value="ECO:0007669"/>
    <property type="project" value="TreeGrafter"/>
</dbReference>
<keyword evidence="9" id="KW-1185">Reference proteome</keyword>
<dbReference type="RefSeq" id="WP_075736281.1">
    <property type="nucleotide sequence ID" value="NZ_CP009249.1"/>
</dbReference>
<dbReference type="SUPFAM" id="SSF54211">
    <property type="entry name" value="Ribosomal protein S5 domain 2-like"/>
    <property type="match status" value="1"/>
</dbReference>
<dbReference type="GO" id="GO:0004526">
    <property type="term" value="F:ribonuclease P activity"/>
    <property type="evidence" value="ECO:0007669"/>
    <property type="project" value="UniProtKB-UniRule"/>
</dbReference>
<name>A0A1L7D5Y6_9CORY</name>
<dbReference type="KEGG" id="cpho:CPHO_12410"/>
<proteinExistence type="inferred from homology"/>
<evidence type="ECO:0000256" key="4">
    <source>
        <dbReference type="ARBA" id="ARBA00022801"/>
    </source>
</evidence>